<dbReference type="GO" id="GO:0003700">
    <property type="term" value="F:DNA-binding transcription factor activity"/>
    <property type="evidence" value="ECO:0007669"/>
    <property type="project" value="InterPro"/>
</dbReference>
<dbReference type="InterPro" id="IPR011991">
    <property type="entry name" value="ArsR-like_HTH"/>
</dbReference>
<dbReference type="SMART" id="SM00418">
    <property type="entry name" value="HTH_ARSR"/>
    <property type="match status" value="1"/>
</dbReference>
<keyword evidence="2 5" id="KW-0238">DNA-binding</keyword>
<dbReference type="Gene3D" id="1.10.10.10">
    <property type="entry name" value="Winged helix-like DNA-binding domain superfamily/Winged helix DNA-binding domain"/>
    <property type="match status" value="1"/>
</dbReference>
<organism evidence="5 6">
    <name type="scientific">Alicyclobacillus macrosporangiidus</name>
    <dbReference type="NCBI Taxonomy" id="392015"/>
    <lineage>
        <taxon>Bacteria</taxon>
        <taxon>Bacillati</taxon>
        <taxon>Bacillota</taxon>
        <taxon>Bacilli</taxon>
        <taxon>Bacillales</taxon>
        <taxon>Alicyclobacillaceae</taxon>
        <taxon>Alicyclobacillus</taxon>
    </lineage>
</organism>
<keyword evidence="6" id="KW-1185">Reference proteome</keyword>
<dbReference type="Pfam" id="PF12840">
    <property type="entry name" value="HTH_20"/>
    <property type="match status" value="1"/>
</dbReference>
<dbReference type="Proteomes" id="UP000183508">
    <property type="component" value="Unassembled WGS sequence"/>
</dbReference>
<protein>
    <submittedName>
        <fullName evidence="5">DNA-binding transcriptional regulator, ArsR family</fullName>
    </submittedName>
</protein>
<dbReference type="EMBL" id="FPBV01000002">
    <property type="protein sequence ID" value="SFU47953.1"/>
    <property type="molecule type" value="Genomic_DNA"/>
</dbReference>
<name>A0A1I7GHQ3_9BACL</name>
<dbReference type="InterPro" id="IPR001845">
    <property type="entry name" value="HTH_ArsR_DNA-bd_dom"/>
</dbReference>
<dbReference type="STRING" id="392015.SAMN05421543_102211"/>
<evidence type="ECO:0000256" key="3">
    <source>
        <dbReference type="ARBA" id="ARBA00023163"/>
    </source>
</evidence>
<dbReference type="RefSeq" id="WP_074949608.1">
    <property type="nucleotide sequence ID" value="NZ_FPBV01000002.1"/>
</dbReference>
<dbReference type="PANTHER" id="PTHR33154:SF33">
    <property type="entry name" value="TRANSCRIPTIONAL REPRESSOR SDPR"/>
    <property type="match status" value="1"/>
</dbReference>
<dbReference type="SUPFAM" id="SSF46785">
    <property type="entry name" value="Winged helix' DNA-binding domain"/>
    <property type="match status" value="1"/>
</dbReference>
<accession>A0A1I7GHQ3</accession>
<evidence type="ECO:0000259" key="4">
    <source>
        <dbReference type="PROSITE" id="PS50987"/>
    </source>
</evidence>
<dbReference type="PANTHER" id="PTHR33154">
    <property type="entry name" value="TRANSCRIPTIONAL REGULATOR, ARSR FAMILY"/>
    <property type="match status" value="1"/>
</dbReference>
<dbReference type="OrthoDB" id="2646147at2"/>
<proteinExistence type="predicted"/>
<dbReference type="InterPro" id="IPR036388">
    <property type="entry name" value="WH-like_DNA-bd_sf"/>
</dbReference>
<dbReference type="InterPro" id="IPR051081">
    <property type="entry name" value="HTH_MetalResp_TranReg"/>
</dbReference>
<dbReference type="InterPro" id="IPR036390">
    <property type="entry name" value="WH_DNA-bd_sf"/>
</dbReference>
<evidence type="ECO:0000256" key="1">
    <source>
        <dbReference type="ARBA" id="ARBA00023015"/>
    </source>
</evidence>
<keyword evidence="1" id="KW-0805">Transcription regulation</keyword>
<evidence type="ECO:0000313" key="5">
    <source>
        <dbReference type="EMBL" id="SFU47953.1"/>
    </source>
</evidence>
<sequence>MNPHLPHALGSGQRIDIGAAAPYTVRFSASPVYECALDIAAFTYPEIHDKLERGLPSLQRMRQRMSAALAREVQLAGQVHTWRSLLLLAHRWDALDNTPWPEHVPRLCAWMETREADLPHLAAPYLGEGDAPLLVAALCGDPAAQADLMARHQDNRLVAPHLSYLFRTSPKALRAHLTELLTRWYDEMMPVTRGSAEDGAPGRAAWMEALHREAERMRGIAARTPAASVVHLATRGLDVPPQPGIHTVWLVPQIAYRPFTIVNHLPGGTVYYYPLPEDQLPGHAADALLVRAATLYKALGDVQRLRLLRWLSAGPQSLAQLTDCLGATKSNVHHHLSLLRAAGLVRVAGGVYTLDEAALDQVGTALRAVLGGPGGDGV</sequence>
<evidence type="ECO:0000313" key="6">
    <source>
        <dbReference type="Proteomes" id="UP000183508"/>
    </source>
</evidence>
<dbReference type="AlphaFoldDB" id="A0A1I7GHQ3"/>
<keyword evidence="3" id="KW-0804">Transcription</keyword>
<reference evidence="6" key="1">
    <citation type="submission" date="2016-10" db="EMBL/GenBank/DDBJ databases">
        <authorList>
            <person name="Varghese N."/>
        </authorList>
    </citation>
    <scope>NUCLEOTIDE SEQUENCE [LARGE SCALE GENOMIC DNA]</scope>
    <source>
        <strain evidence="6">DSM 17980</strain>
    </source>
</reference>
<gene>
    <name evidence="5" type="ORF">SAMN05421543_102211</name>
</gene>
<evidence type="ECO:0000256" key="2">
    <source>
        <dbReference type="ARBA" id="ARBA00023125"/>
    </source>
</evidence>
<dbReference type="PROSITE" id="PS50987">
    <property type="entry name" value="HTH_ARSR_2"/>
    <property type="match status" value="1"/>
</dbReference>
<dbReference type="CDD" id="cd00090">
    <property type="entry name" value="HTH_ARSR"/>
    <property type="match status" value="1"/>
</dbReference>
<feature type="domain" description="HTH arsR-type" evidence="4">
    <location>
        <begin position="284"/>
        <end position="377"/>
    </location>
</feature>
<dbReference type="GO" id="GO:0003677">
    <property type="term" value="F:DNA binding"/>
    <property type="evidence" value="ECO:0007669"/>
    <property type="project" value="UniProtKB-KW"/>
</dbReference>